<dbReference type="AlphaFoldDB" id="A0A0H2ZRV5"/>
<proteinExistence type="predicted"/>
<evidence type="ECO:0000313" key="3">
    <source>
        <dbReference type="Proteomes" id="UP000001574"/>
    </source>
</evidence>
<dbReference type="Pfam" id="PF00881">
    <property type="entry name" value="Nitroreductase"/>
    <property type="match status" value="1"/>
</dbReference>
<dbReference type="EMBL" id="CP000479">
    <property type="protein sequence ID" value="ABK64525.1"/>
    <property type="molecule type" value="Genomic_DNA"/>
</dbReference>
<evidence type="ECO:0000259" key="1">
    <source>
        <dbReference type="Pfam" id="PF00881"/>
    </source>
</evidence>
<evidence type="ECO:0000313" key="2">
    <source>
        <dbReference type="EMBL" id="ABK64525.1"/>
    </source>
</evidence>
<gene>
    <name evidence="2" type="ordered locus">MAV_2661</name>
</gene>
<name>A0A0H2ZRV5_MYCA1</name>
<feature type="domain" description="Nitroreductase" evidence="1">
    <location>
        <begin position="8"/>
        <end position="175"/>
    </location>
</feature>
<dbReference type="KEGG" id="mav:MAV_2661"/>
<dbReference type="HOGENOM" id="CLU_070764_7_3_11"/>
<dbReference type="Proteomes" id="UP000001574">
    <property type="component" value="Chromosome"/>
</dbReference>
<dbReference type="InterPro" id="IPR000415">
    <property type="entry name" value="Nitroreductase-like"/>
</dbReference>
<dbReference type="GO" id="GO:0016491">
    <property type="term" value="F:oxidoreductase activity"/>
    <property type="evidence" value="ECO:0007669"/>
    <property type="project" value="InterPro"/>
</dbReference>
<dbReference type="SUPFAM" id="SSF55469">
    <property type="entry name" value="FMN-dependent nitroreductase-like"/>
    <property type="match status" value="1"/>
</dbReference>
<dbReference type="Gene3D" id="3.40.109.10">
    <property type="entry name" value="NADH Oxidase"/>
    <property type="match status" value="1"/>
</dbReference>
<dbReference type="InterPro" id="IPR029479">
    <property type="entry name" value="Nitroreductase"/>
</dbReference>
<sequence>MGELLAGIRAQRACRRFDPDGKVPDSDVEQMLAASVHAPSAENSQPWTFIVVRDDGNRALLASWWTETWNAGGGDFVKQSVEDKVLVADLEFGFSKGGFAAAPVVIVVCADTDRVPEIYAPSSIYPAVQNMLLAAADLGYGSCLTTGLTTFGVDRVRELLQLPQNLIPMAAVYVGLPARKLSPPRRRPATSVTYREAFGNPW</sequence>
<protein>
    <submittedName>
        <fullName evidence="2">Nitroreductase</fullName>
    </submittedName>
</protein>
<dbReference type="PANTHER" id="PTHR23026">
    <property type="entry name" value="NADPH NITROREDUCTASE"/>
    <property type="match status" value="1"/>
</dbReference>
<organism evidence="2 3">
    <name type="scientific">Mycobacterium avium (strain 104)</name>
    <dbReference type="NCBI Taxonomy" id="243243"/>
    <lineage>
        <taxon>Bacteria</taxon>
        <taxon>Bacillati</taxon>
        <taxon>Actinomycetota</taxon>
        <taxon>Actinomycetes</taxon>
        <taxon>Mycobacteriales</taxon>
        <taxon>Mycobacteriaceae</taxon>
        <taxon>Mycobacterium</taxon>
        <taxon>Mycobacterium avium complex (MAC)</taxon>
    </lineage>
</organism>
<reference evidence="2 3" key="1">
    <citation type="submission" date="2006-10" db="EMBL/GenBank/DDBJ databases">
        <authorList>
            <person name="Fleischmann R.D."/>
            <person name="Dodson R.J."/>
            <person name="Haft D.H."/>
            <person name="Merkel J.S."/>
            <person name="Nelson W.C."/>
            <person name="Fraser C.M."/>
        </authorList>
    </citation>
    <scope>NUCLEOTIDE SEQUENCE [LARGE SCALE GENOMIC DNA]</scope>
    <source>
        <strain evidence="2 3">104</strain>
    </source>
</reference>
<dbReference type="CDD" id="cd02062">
    <property type="entry name" value="Nitro_FMN_reductase"/>
    <property type="match status" value="1"/>
</dbReference>
<dbReference type="PANTHER" id="PTHR23026:SF123">
    <property type="entry name" value="NAD(P)H NITROREDUCTASE RV3131-RELATED"/>
    <property type="match status" value="1"/>
</dbReference>
<dbReference type="InterPro" id="IPR050627">
    <property type="entry name" value="Nitroreductase/BluB"/>
</dbReference>
<accession>A0A0H2ZRV5</accession>
<dbReference type="RefSeq" id="WP_011724958.1">
    <property type="nucleotide sequence ID" value="NC_008595.1"/>
</dbReference>